<dbReference type="EMBL" id="GEDV01005042">
    <property type="protein sequence ID" value="JAP83515.1"/>
    <property type="molecule type" value="Transcribed_RNA"/>
</dbReference>
<feature type="compositionally biased region" description="Polar residues" evidence="1">
    <location>
        <begin position="112"/>
        <end position="131"/>
    </location>
</feature>
<sequence>MLSFADESDSEDGSSVLVSPSGNGSNGPNVMWKSCIASLPGDDHSTGPVLLRRSPSKTNGVAPERPQPPQTTSASGDVLPLPRQQDDARWNFLTASEEQPVPERPPRSSPSADTSTSTFTGISETKPSRQSPVMDAIHTTGPPPDLITSSERPKSDPSSPTKSKLEGGSPSPVPIMPEATRL</sequence>
<protein>
    <submittedName>
        <fullName evidence="2">Uncharacterized protein</fullName>
    </submittedName>
</protein>
<evidence type="ECO:0000313" key="2">
    <source>
        <dbReference type="EMBL" id="JAP83515.1"/>
    </source>
</evidence>
<feature type="compositionally biased region" description="Acidic residues" evidence="1">
    <location>
        <begin position="1"/>
        <end position="12"/>
    </location>
</feature>
<feature type="region of interest" description="Disordered" evidence="1">
    <location>
        <begin position="1"/>
        <end position="182"/>
    </location>
</feature>
<dbReference type="AlphaFoldDB" id="A0A131YYF4"/>
<evidence type="ECO:0000256" key="1">
    <source>
        <dbReference type="SAM" id="MobiDB-lite"/>
    </source>
</evidence>
<proteinExistence type="predicted"/>
<reference evidence="2" key="1">
    <citation type="journal article" date="2016" name="Ticks Tick Borne Dis.">
        <title>De novo assembly and annotation of the salivary gland transcriptome of Rhipicephalus appendiculatus male and female ticks during blood feeding.</title>
        <authorList>
            <person name="de Castro M.H."/>
            <person name="de Klerk D."/>
            <person name="Pienaar R."/>
            <person name="Latif A.A."/>
            <person name="Rees D.J."/>
            <person name="Mans B.J."/>
        </authorList>
    </citation>
    <scope>NUCLEOTIDE SEQUENCE</scope>
    <source>
        <tissue evidence="2">Salivary glands</tissue>
    </source>
</reference>
<name>A0A131YYF4_RHIAP</name>
<accession>A0A131YYF4</accession>
<organism evidence="2">
    <name type="scientific">Rhipicephalus appendiculatus</name>
    <name type="common">Brown ear tick</name>
    <dbReference type="NCBI Taxonomy" id="34631"/>
    <lineage>
        <taxon>Eukaryota</taxon>
        <taxon>Metazoa</taxon>
        <taxon>Ecdysozoa</taxon>
        <taxon>Arthropoda</taxon>
        <taxon>Chelicerata</taxon>
        <taxon>Arachnida</taxon>
        <taxon>Acari</taxon>
        <taxon>Parasitiformes</taxon>
        <taxon>Ixodida</taxon>
        <taxon>Ixodoidea</taxon>
        <taxon>Ixodidae</taxon>
        <taxon>Rhipicephalinae</taxon>
        <taxon>Rhipicephalus</taxon>
        <taxon>Rhipicephalus</taxon>
    </lineage>
</organism>
<feature type="compositionally biased region" description="Polar residues" evidence="1">
    <location>
        <begin position="16"/>
        <end position="28"/>
    </location>
</feature>